<name>A0A0K2B1H9_STRA7</name>
<dbReference type="RefSeq" id="WP_159042007.1">
    <property type="nucleotide sequence ID" value="NZ_CP012382.1"/>
</dbReference>
<dbReference type="Proteomes" id="UP000061018">
    <property type="component" value="Chromosome"/>
</dbReference>
<protein>
    <submittedName>
        <fullName evidence="1">Uncharacterized protein</fullName>
    </submittedName>
</protein>
<sequence length="129" mass="14530">MGTTFADAERNMISTGILDTSELIDLEAAWIDGIRPDPLPYLFRMICATAVIRWFRNPEGYRSEMAGEYQYQYGGAATLGKPVLTREEKQQIARYLGRGGITSVAVGADYDLCERAQIVPAFRHRTYWG</sequence>
<proteinExistence type="predicted"/>
<organism evidence="1 2">
    <name type="scientific">Streptomyces ambofaciens (strain ATCC 23877 / 3486 / DSM 40053 / JCM 4204 / NBRC 12836 / NRRL B-2516)</name>
    <dbReference type="NCBI Taxonomy" id="278992"/>
    <lineage>
        <taxon>Bacteria</taxon>
        <taxon>Bacillati</taxon>
        <taxon>Actinomycetota</taxon>
        <taxon>Actinomycetes</taxon>
        <taxon>Kitasatosporales</taxon>
        <taxon>Streptomycetaceae</taxon>
        <taxon>Streptomyces</taxon>
    </lineage>
</organism>
<accession>A0A0K2B1H9</accession>
<dbReference type="AlphaFoldDB" id="A0A0K2B1H9"/>
<dbReference type="KEGG" id="samb:SAM23877_6079"/>
<dbReference type="EMBL" id="CP012382">
    <property type="protein sequence ID" value="AKZ59124.1"/>
    <property type="molecule type" value="Genomic_DNA"/>
</dbReference>
<evidence type="ECO:0000313" key="1">
    <source>
        <dbReference type="EMBL" id="AKZ59124.1"/>
    </source>
</evidence>
<reference evidence="2" key="1">
    <citation type="journal article" date="2015" name="J. Biotechnol.">
        <title>Complete genome sequence of Streptomyces ambofaciens ATCC 23877, the spiramycin producer.</title>
        <authorList>
            <person name="Thibessard A."/>
            <person name="Haas D."/>
            <person name="Gerbaud C."/>
            <person name="Aigle B."/>
            <person name="Lautru S."/>
            <person name="Pernodet J.L."/>
            <person name="Leblond P."/>
        </authorList>
    </citation>
    <scope>NUCLEOTIDE SEQUENCE [LARGE SCALE GENOMIC DNA]</scope>
    <source>
        <strain evidence="2">ATCC 23877 / 3486 / DSM 40053 / JCM 4204 / NBRC 12836 / NRRL B-2516</strain>
    </source>
</reference>
<evidence type="ECO:0000313" key="2">
    <source>
        <dbReference type="Proteomes" id="UP000061018"/>
    </source>
</evidence>
<gene>
    <name evidence="1" type="ORF">SAM23877_6079</name>
</gene>